<organism evidence="2 3">
    <name type="scientific">Septoria linicola</name>
    <dbReference type="NCBI Taxonomy" id="215465"/>
    <lineage>
        <taxon>Eukaryota</taxon>
        <taxon>Fungi</taxon>
        <taxon>Dikarya</taxon>
        <taxon>Ascomycota</taxon>
        <taxon>Pezizomycotina</taxon>
        <taxon>Dothideomycetes</taxon>
        <taxon>Dothideomycetidae</taxon>
        <taxon>Mycosphaerellales</taxon>
        <taxon>Mycosphaerellaceae</taxon>
        <taxon>Septoria</taxon>
    </lineage>
</organism>
<dbReference type="EMBL" id="CP099421">
    <property type="protein sequence ID" value="USW52813.1"/>
    <property type="molecule type" value="Genomic_DNA"/>
</dbReference>
<feature type="chain" id="PRO_5040232585" evidence="1">
    <location>
        <begin position="21"/>
        <end position="967"/>
    </location>
</feature>
<evidence type="ECO:0000313" key="3">
    <source>
        <dbReference type="Proteomes" id="UP001056384"/>
    </source>
</evidence>
<sequence>MGMLTLALAAASCFVQNVYTLPTLHIDNDTKSDDRGTFQEPPARVRTKFRHWVPDASVDIQAVEEDIAAIGRIGGGGVELLPYYNYGDITPGIIPTDWTQYGWGTQAWRKLQDAAIKATKDNNLVIDLALGPNQGAGVPAPVNSEGLQWDLQPFNVSVASGESFDDILPGWGTGELVAAVAGLVTAENNGTTGITYTLATHSLEDISAEVGPDGRLFHKFAGNKSAQHGVIFAYYLVHTQYREQRSPLDVVSGNDLHQSPVTSFVQNGSWVVDHFSAKGPAQVKQFWDQFLLNGSDTVQDLAQVGRYFWEDSQEFPSNILWTANAPEAFEKQHGYSIAKYLPILMHDNGGGIIVGVQPPNPPDYITDEVDGGAKYVADFRRTMTDLNKEYLVELTSFAHELGMEPNTQVGFNLPIDMLSNIPYVDVPETETLGFDPELDTYRQFVGPAGVAGKRIVSLEAGAVFNAAYQQSVPEQLYCLKRSVIGGVHSFKLHGMSFSGNYANTTWPGFTPFSYVVSELHNQRQPGWDYYKDWMDFTARVQYAMQTGVTKVDLAFWLKVNSSAGLTSSYQDADLTQAGYTYEYLSPDNFDIPNAYVKDGVLAPGQQAFKALIVRENDTMTFSGLQIVFSGGLPSRISGNVSPSQQHQVQEQLAQISELHNVHVVPEGQLAQSLASLGFIPRLQLGGSADVWYSRWREDEDEVIVFLYYDGTDLARGAPATNKIVTFATLGAPYTYDAWTGEQRPLDHYTQVNGSTMLTLSLAGNQTTMIAFRKKEARHSAAASQITLANGSDNTQPITLSKWNLTIETWSAPNNISDIQGTVKHNTTYAIDELLPWSQLAVSNNLTIVAGRGYYCTSFFWSRADGLGKTALLTMSPILHTAVLRVNGHTAPPLDVTAPRSDISAYLVEGENIIDIIVSTPLGNALIPVADKLHSAGAGLSLVQASLGINPIQPRVYGLVGEVTIHPY</sequence>
<feature type="signal peptide" evidence="1">
    <location>
        <begin position="1"/>
        <end position="20"/>
    </location>
</feature>
<keyword evidence="1" id="KW-0732">Signal</keyword>
<dbReference type="PANTHER" id="PTHR36848:SF2">
    <property type="entry name" value="SECRETED PROTEIN"/>
    <property type="match status" value="1"/>
</dbReference>
<proteinExistence type="predicted"/>
<keyword evidence="3" id="KW-1185">Reference proteome</keyword>
<dbReference type="AlphaFoldDB" id="A0A9Q9AVE5"/>
<dbReference type="InterPro" id="IPR008979">
    <property type="entry name" value="Galactose-bd-like_sf"/>
</dbReference>
<accession>A0A9Q9AVE5</accession>
<protein>
    <submittedName>
        <fullName evidence="2">Galactose-binding-like domain superfamily</fullName>
    </submittedName>
</protein>
<dbReference type="Pfam" id="PF17132">
    <property type="entry name" value="Glyco_hydro_106"/>
    <property type="match status" value="1"/>
</dbReference>
<evidence type="ECO:0000256" key="1">
    <source>
        <dbReference type="SAM" id="SignalP"/>
    </source>
</evidence>
<dbReference type="PANTHER" id="PTHR36848">
    <property type="entry name" value="DNA-BINDING PROTEIN (PUTATIVE SECRETED PROTEIN)-RELATED"/>
    <property type="match status" value="1"/>
</dbReference>
<dbReference type="Proteomes" id="UP001056384">
    <property type="component" value="Chromosome 4"/>
</dbReference>
<gene>
    <name evidence="2" type="ORF">Slin15195_G061320</name>
</gene>
<reference evidence="2" key="1">
    <citation type="submission" date="2022-06" db="EMBL/GenBank/DDBJ databases">
        <title>Complete genome sequences of two strains of the flax pathogen Septoria linicola.</title>
        <authorList>
            <person name="Lapalu N."/>
            <person name="Simon A."/>
            <person name="Demenou B."/>
            <person name="Paumier D."/>
            <person name="Guillot M.-P."/>
            <person name="Gout L."/>
            <person name="Valade R."/>
        </authorList>
    </citation>
    <scope>NUCLEOTIDE SEQUENCE</scope>
    <source>
        <strain evidence="2">SE15195</strain>
    </source>
</reference>
<dbReference type="SUPFAM" id="SSF49785">
    <property type="entry name" value="Galactose-binding domain-like"/>
    <property type="match status" value="1"/>
</dbReference>
<evidence type="ECO:0000313" key="2">
    <source>
        <dbReference type="EMBL" id="USW52813.1"/>
    </source>
</evidence>
<name>A0A9Q9AVE5_9PEZI</name>
<dbReference type="InterPro" id="IPR053161">
    <property type="entry name" value="Ulvan_degrading_GH"/>
</dbReference>